<dbReference type="GO" id="GO:0005829">
    <property type="term" value="C:cytosol"/>
    <property type="evidence" value="ECO:0007669"/>
    <property type="project" value="TreeGrafter"/>
</dbReference>
<dbReference type="FunFam" id="3.40.50.720:FF:000030">
    <property type="entry name" value="Glutamate dehydrogenase"/>
    <property type="match status" value="1"/>
</dbReference>
<name>A0A1M4X2B3_9LACT</name>
<gene>
    <name evidence="11" type="ORF">SAMN02745249_01337</name>
</gene>
<feature type="binding site" evidence="7">
    <location>
        <position position="167"/>
    </location>
    <ligand>
        <name>substrate</name>
    </ligand>
</feature>
<feature type="site" description="Important for catalysis" evidence="8">
    <location>
        <position position="168"/>
    </location>
</feature>
<evidence type="ECO:0000256" key="4">
    <source>
        <dbReference type="ARBA" id="ARBA00023002"/>
    </source>
</evidence>
<evidence type="ECO:0000259" key="10">
    <source>
        <dbReference type="SMART" id="SM00839"/>
    </source>
</evidence>
<evidence type="ECO:0000256" key="9">
    <source>
        <dbReference type="RuleBase" id="RU004417"/>
    </source>
</evidence>
<dbReference type="InterPro" id="IPR050724">
    <property type="entry name" value="Glu_Leu_Phe_Val_DH"/>
</dbReference>
<dbReference type="GO" id="GO:0006537">
    <property type="term" value="P:glutamate biosynthetic process"/>
    <property type="evidence" value="ECO:0007669"/>
    <property type="project" value="TreeGrafter"/>
</dbReference>
<dbReference type="PRINTS" id="PR00082">
    <property type="entry name" value="GLFDHDRGNASE"/>
</dbReference>
<dbReference type="NCBIfam" id="NF006929">
    <property type="entry name" value="PRK09414.1"/>
    <property type="match status" value="1"/>
</dbReference>
<feature type="binding site" evidence="7">
    <location>
        <position position="242"/>
    </location>
    <ligand>
        <name>NAD(+)</name>
        <dbReference type="ChEBI" id="CHEBI:57540"/>
    </ligand>
</feature>
<feature type="active site" description="Proton donor" evidence="6">
    <location>
        <position position="128"/>
    </location>
</feature>
<feature type="binding site" evidence="7">
    <location>
        <position position="381"/>
    </location>
    <ligand>
        <name>substrate</name>
    </ligand>
</feature>
<evidence type="ECO:0000256" key="5">
    <source>
        <dbReference type="PIRNR" id="PIRNR000185"/>
    </source>
</evidence>
<feature type="binding site" evidence="7">
    <location>
        <position position="113"/>
    </location>
    <ligand>
        <name>substrate</name>
    </ligand>
</feature>
<evidence type="ECO:0000313" key="11">
    <source>
        <dbReference type="EMBL" id="SHE87483.1"/>
    </source>
</evidence>
<evidence type="ECO:0000313" key="12">
    <source>
        <dbReference type="Proteomes" id="UP000184128"/>
    </source>
</evidence>
<evidence type="ECO:0000256" key="6">
    <source>
        <dbReference type="PIRSR" id="PIRSR000185-1"/>
    </source>
</evidence>
<dbReference type="Proteomes" id="UP000184128">
    <property type="component" value="Unassembled WGS sequence"/>
</dbReference>
<dbReference type="InterPro" id="IPR006097">
    <property type="entry name" value="Glu/Leu/Phe/Val/Trp_DH_dimer"/>
</dbReference>
<evidence type="ECO:0000256" key="1">
    <source>
        <dbReference type="ARBA" id="ARBA00006382"/>
    </source>
</evidence>
<dbReference type="GO" id="GO:0004354">
    <property type="term" value="F:glutamate dehydrogenase (NADP+) activity"/>
    <property type="evidence" value="ECO:0007669"/>
    <property type="project" value="TreeGrafter"/>
</dbReference>
<dbReference type="GO" id="GO:0000166">
    <property type="term" value="F:nucleotide binding"/>
    <property type="evidence" value="ECO:0007669"/>
    <property type="project" value="UniProtKB-KW"/>
</dbReference>
<dbReference type="InterPro" id="IPR033524">
    <property type="entry name" value="Glu/Leu/Phe/Val_DH_AS"/>
</dbReference>
<keyword evidence="12" id="KW-1185">Reference proteome</keyword>
<dbReference type="RefSeq" id="WP_073298055.1">
    <property type="nucleotide sequence ID" value="NZ_FQUF01000018.1"/>
</dbReference>
<organism evidence="11 12">
    <name type="scientific">Atopostipes suicloacalis DSM 15692</name>
    <dbReference type="NCBI Taxonomy" id="1121025"/>
    <lineage>
        <taxon>Bacteria</taxon>
        <taxon>Bacillati</taxon>
        <taxon>Bacillota</taxon>
        <taxon>Bacilli</taxon>
        <taxon>Lactobacillales</taxon>
        <taxon>Carnobacteriaceae</taxon>
        <taxon>Atopostipes</taxon>
    </lineage>
</organism>
<dbReference type="InterPro" id="IPR036291">
    <property type="entry name" value="NAD(P)-bd_dom_sf"/>
</dbReference>
<dbReference type="InterPro" id="IPR006095">
    <property type="entry name" value="Glu/Leu/Phe/Val/Trp_DH"/>
</dbReference>
<dbReference type="SUPFAM" id="SSF53223">
    <property type="entry name" value="Aminoacid dehydrogenase-like, N-terminal domain"/>
    <property type="match status" value="1"/>
</dbReference>
<accession>A0A1M4X2B3</accession>
<feature type="binding site" evidence="7">
    <location>
        <position position="92"/>
    </location>
    <ligand>
        <name>substrate</name>
    </ligand>
</feature>
<proteinExistence type="inferred from homology"/>
<dbReference type="InterPro" id="IPR006096">
    <property type="entry name" value="Glu/Leu/Phe/Val/Trp_DH_C"/>
</dbReference>
<comment type="similarity">
    <text evidence="1 5 9">Belongs to the Glu/Leu/Phe/Val dehydrogenases family.</text>
</comment>
<keyword evidence="7" id="KW-0547">Nucleotide-binding</keyword>
<keyword evidence="7" id="KW-0520">NAD</keyword>
<dbReference type="SMART" id="SM00839">
    <property type="entry name" value="ELFV_dehydrog"/>
    <property type="match status" value="1"/>
</dbReference>
<dbReference type="EMBL" id="FQUF01000018">
    <property type="protein sequence ID" value="SHE87483.1"/>
    <property type="molecule type" value="Genomic_DNA"/>
</dbReference>
<dbReference type="Pfam" id="PF00208">
    <property type="entry name" value="ELFV_dehydrog"/>
    <property type="match status" value="1"/>
</dbReference>
<dbReference type="InterPro" id="IPR046346">
    <property type="entry name" value="Aminoacid_DH-like_N_sf"/>
</dbReference>
<dbReference type="Gene3D" id="1.10.285.10">
    <property type="entry name" value="Glutamate Dehydrogenase, chain A, domain 3"/>
    <property type="match status" value="2"/>
</dbReference>
<dbReference type="Gene3D" id="3.40.50.720">
    <property type="entry name" value="NAD(P)-binding Rossmann-like Domain"/>
    <property type="match status" value="1"/>
</dbReference>
<evidence type="ECO:0000256" key="8">
    <source>
        <dbReference type="PIRSR" id="PIRSR000185-3"/>
    </source>
</evidence>
<dbReference type="FunFam" id="1.10.285.10:FF:000001">
    <property type="entry name" value="Glutamate dehydrogenase"/>
    <property type="match status" value="1"/>
</dbReference>
<dbReference type="InterPro" id="IPR014362">
    <property type="entry name" value="Glu_DH"/>
</dbReference>
<dbReference type="Pfam" id="PF02812">
    <property type="entry name" value="ELFV_dehydrog_N"/>
    <property type="match status" value="1"/>
</dbReference>
<dbReference type="STRING" id="1121025.SAMN02745249_01337"/>
<comment type="subunit">
    <text evidence="2">Homohexamer.</text>
</comment>
<dbReference type="PANTHER" id="PTHR43571:SF1">
    <property type="entry name" value="NADP-SPECIFIC GLUTAMATE DEHYDROGENASE 1-RELATED"/>
    <property type="match status" value="1"/>
</dbReference>
<protein>
    <recommendedName>
        <fullName evidence="3 5">Glutamate dehydrogenase</fullName>
    </recommendedName>
</protein>
<dbReference type="FunFam" id="3.40.50.10860:FF:000002">
    <property type="entry name" value="Glutamate dehydrogenase"/>
    <property type="match status" value="1"/>
</dbReference>
<reference evidence="11 12" key="1">
    <citation type="submission" date="2016-11" db="EMBL/GenBank/DDBJ databases">
        <authorList>
            <person name="Jaros S."/>
            <person name="Januszkiewicz K."/>
            <person name="Wedrychowicz H."/>
        </authorList>
    </citation>
    <scope>NUCLEOTIDE SEQUENCE [LARGE SCALE GENOMIC DNA]</scope>
    <source>
        <strain evidence="11 12">DSM 15692</strain>
    </source>
</reference>
<feature type="domain" description="Glutamate/phenylalanine/leucine/valine/L-tryptophan dehydrogenase C-terminal" evidence="10">
    <location>
        <begin position="204"/>
        <end position="448"/>
    </location>
</feature>
<dbReference type="SUPFAM" id="SSF51735">
    <property type="entry name" value="NAD(P)-binding Rossmann-fold domains"/>
    <property type="match status" value="1"/>
</dbReference>
<dbReference type="OrthoDB" id="9803297at2"/>
<feature type="binding site" evidence="7">
    <location>
        <position position="116"/>
    </location>
    <ligand>
        <name>substrate</name>
    </ligand>
</feature>
<keyword evidence="4 5" id="KW-0560">Oxidoreductase</keyword>
<dbReference type="PIRSF" id="PIRSF000185">
    <property type="entry name" value="Glu_DH"/>
    <property type="match status" value="1"/>
</dbReference>
<sequence length="450" mass="50761">MRAKKYIQQILENLESKHSDKPEFLQALTEFFPTLEPYIEEHPEIEDYNILELIAEPERLIQFRVPWEDDEGKWHVNLGWRIQFNSALGPYKGGIRFNPNVNENILRFLGFEQTFKNALTSLPLGGGKGGSDFNPNGKSEREVMRFTQSFMSELQKYIGPDRDVPAGDMGVGHREIGYMYGQYKRLNRPEPGVLTGKPTNQWGSFGRTEATGYGLVYFAENALWNHNERLSKKRVVVSGTGNVSTYTVEKATQLGAKVIAVSDSQGYVYHEEGVQAETLKKLSKRGRGALKYYTELYPEAEYFKDKSVWEVQMKYDIAFPCATQNEIDREMALNLAENCKIKALFEGANMPSTDAAIEVYKEKNILYGLGKAANAGGVAVSALEMAQNSQREQWSIEEVDERLQVIMKDIYTLCSETAKKYVGDQDNLQAGANIAGFARVAEAMIQQGLV</sequence>
<dbReference type="AlphaFoldDB" id="A0A1M4X2B3"/>
<dbReference type="PROSITE" id="PS00074">
    <property type="entry name" value="GLFV_DEHYDROGENASE"/>
    <property type="match status" value="1"/>
</dbReference>
<evidence type="ECO:0000256" key="3">
    <source>
        <dbReference type="ARBA" id="ARBA00012896"/>
    </source>
</evidence>
<dbReference type="PANTHER" id="PTHR43571">
    <property type="entry name" value="NADP-SPECIFIC GLUTAMATE DEHYDROGENASE 1-RELATED"/>
    <property type="match status" value="1"/>
</dbReference>
<dbReference type="Gene3D" id="3.40.50.10860">
    <property type="entry name" value="Leucine Dehydrogenase, chain A, domain 1"/>
    <property type="match status" value="1"/>
</dbReference>
<evidence type="ECO:0000256" key="7">
    <source>
        <dbReference type="PIRSR" id="PIRSR000185-2"/>
    </source>
</evidence>
<evidence type="ECO:0000256" key="2">
    <source>
        <dbReference type="ARBA" id="ARBA00011643"/>
    </source>
</evidence>
<feature type="binding site" evidence="7">
    <location>
        <position position="211"/>
    </location>
    <ligand>
        <name>NAD(+)</name>
        <dbReference type="ChEBI" id="CHEBI:57540"/>
    </ligand>
</feature>